<protein>
    <submittedName>
        <fullName evidence="3">S1 motif domain-containing protein</fullName>
    </submittedName>
</protein>
<proteinExistence type="predicted"/>
<gene>
    <name evidence="1" type="ORF">HPLM_LOCUS21400</name>
</gene>
<name>A0A0N4XAL6_HAEPC</name>
<evidence type="ECO:0000313" key="2">
    <source>
        <dbReference type="Proteomes" id="UP000268014"/>
    </source>
</evidence>
<dbReference type="OrthoDB" id="1914839at2759"/>
<sequence length="196" mass="22228">MSSSREKKRSIKCAAHEIVKGIPNSQEDRVLDLPSVSTTPAYECFAERISDSSAIAKFEEDAQVGDILIVKVKRCDIVGAYVKPLCFATRIKRDLEWLDLQLLTPLSALSRRISVGQYLEARISSVNPVKVELLELKTPFFCLFALSIMTIEAPPLSSNELPEYFRIGRELPRHTDLRTYIEDSKMMRNTYLAETL</sequence>
<accession>A0A0N4XAL6</accession>
<evidence type="ECO:0000313" key="3">
    <source>
        <dbReference type="WBParaSite" id="HPLM_0002141101-mRNA-1"/>
    </source>
</evidence>
<dbReference type="STRING" id="6290.A0A0N4XAL6"/>
<evidence type="ECO:0000313" key="1">
    <source>
        <dbReference type="EMBL" id="VDO89718.1"/>
    </source>
</evidence>
<reference evidence="1 2" key="2">
    <citation type="submission" date="2018-11" db="EMBL/GenBank/DDBJ databases">
        <authorList>
            <consortium name="Pathogen Informatics"/>
        </authorList>
    </citation>
    <scope>NUCLEOTIDE SEQUENCE [LARGE SCALE GENOMIC DNA]</scope>
    <source>
        <strain evidence="1 2">MHpl1</strain>
    </source>
</reference>
<organism evidence="3">
    <name type="scientific">Haemonchus placei</name>
    <name type="common">Barber's pole worm</name>
    <dbReference type="NCBI Taxonomy" id="6290"/>
    <lineage>
        <taxon>Eukaryota</taxon>
        <taxon>Metazoa</taxon>
        <taxon>Ecdysozoa</taxon>
        <taxon>Nematoda</taxon>
        <taxon>Chromadorea</taxon>
        <taxon>Rhabditida</taxon>
        <taxon>Rhabditina</taxon>
        <taxon>Rhabditomorpha</taxon>
        <taxon>Strongyloidea</taxon>
        <taxon>Trichostrongylidae</taxon>
        <taxon>Haemonchus</taxon>
    </lineage>
</organism>
<dbReference type="EMBL" id="UZAF01023372">
    <property type="protein sequence ID" value="VDO89718.1"/>
    <property type="molecule type" value="Genomic_DNA"/>
</dbReference>
<dbReference type="WBParaSite" id="HPLM_0002141101-mRNA-1">
    <property type="protein sequence ID" value="HPLM_0002141101-mRNA-1"/>
    <property type="gene ID" value="HPLM_0002141101"/>
</dbReference>
<reference evidence="3" key="1">
    <citation type="submission" date="2017-02" db="UniProtKB">
        <authorList>
            <consortium name="WormBaseParasite"/>
        </authorList>
    </citation>
    <scope>IDENTIFICATION</scope>
</reference>
<keyword evidence="2" id="KW-1185">Reference proteome</keyword>
<dbReference type="Proteomes" id="UP000268014">
    <property type="component" value="Unassembled WGS sequence"/>
</dbReference>
<dbReference type="AlphaFoldDB" id="A0A0N4XAL6"/>